<dbReference type="EMBL" id="BLAL01000020">
    <property type="protein sequence ID" value="GES76404.1"/>
    <property type="molecule type" value="Genomic_DNA"/>
</dbReference>
<name>A0A8H3KWW1_9GLOM</name>
<protein>
    <submittedName>
        <fullName evidence="1">Uncharacterized protein</fullName>
    </submittedName>
</protein>
<evidence type="ECO:0000313" key="2">
    <source>
        <dbReference type="Proteomes" id="UP000615446"/>
    </source>
</evidence>
<comment type="caution">
    <text evidence="1">The sequence shown here is derived from an EMBL/GenBank/DDBJ whole genome shotgun (WGS) entry which is preliminary data.</text>
</comment>
<accession>A0A8H3KWW1</accession>
<sequence length="287" mass="33653">MNDWCSYASPRVSFGSIIFKFQFSALKLYLSYGIVFTCTYEYQKRQSRENIYNVIAHFLPKDSLSMLTKNNIVLPQRPFNKELSFEYLSFFTNTFTNAEPFFNNLRSLRLNLDVLTPTMLHELAKLCHNVKELETDFCDDETSGLITLIKVQSNLQNLCLYINNNVENQAILLSNVIKEKENLKRITLKPNILLIPPTFIPSLKKLQYLILNNEEGQVFYEDKKWNDWEYFLSKAFFTDLRYLEIMNLPNNIECLIIERSGGKLSDIIVCHLLERQGSHRTRPTTKN</sequence>
<dbReference type="AlphaFoldDB" id="A0A8H3KWW1"/>
<reference evidence="1" key="1">
    <citation type="submission" date="2019-10" db="EMBL/GenBank/DDBJ databases">
        <title>Conservation and host-specific expression of non-tandemly repeated heterogenous ribosome RNA gene in arbuscular mycorrhizal fungi.</title>
        <authorList>
            <person name="Maeda T."/>
            <person name="Kobayashi Y."/>
            <person name="Nakagawa T."/>
            <person name="Ezawa T."/>
            <person name="Yamaguchi K."/>
            <person name="Bino T."/>
            <person name="Nishimoto Y."/>
            <person name="Shigenobu S."/>
            <person name="Kawaguchi M."/>
        </authorList>
    </citation>
    <scope>NUCLEOTIDE SEQUENCE</scope>
    <source>
        <strain evidence="1">HR1</strain>
    </source>
</reference>
<organism evidence="1 2">
    <name type="scientific">Rhizophagus clarus</name>
    <dbReference type="NCBI Taxonomy" id="94130"/>
    <lineage>
        <taxon>Eukaryota</taxon>
        <taxon>Fungi</taxon>
        <taxon>Fungi incertae sedis</taxon>
        <taxon>Mucoromycota</taxon>
        <taxon>Glomeromycotina</taxon>
        <taxon>Glomeromycetes</taxon>
        <taxon>Glomerales</taxon>
        <taxon>Glomeraceae</taxon>
        <taxon>Rhizophagus</taxon>
    </lineage>
</organism>
<dbReference type="InterPro" id="IPR032675">
    <property type="entry name" value="LRR_dom_sf"/>
</dbReference>
<dbReference type="Proteomes" id="UP000615446">
    <property type="component" value="Unassembled WGS sequence"/>
</dbReference>
<gene>
    <name evidence="1" type="ORF">RCL2_000381000</name>
</gene>
<evidence type="ECO:0000313" key="1">
    <source>
        <dbReference type="EMBL" id="GES76404.1"/>
    </source>
</evidence>
<dbReference type="SUPFAM" id="SSF52047">
    <property type="entry name" value="RNI-like"/>
    <property type="match status" value="1"/>
</dbReference>
<dbReference type="Gene3D" id="3.80.10.10">
    <property type="entry name" value="Ribonuclease Inhibitor"/>
    <property type="match status" value="1"/>
</dbReference>
<proteinExistence type="predicted"/>